<evidence type="ECO:0000313" key="2">
    <source>
        <dbReference type="EMBL" id="KNE54049.1"/>
    </source>
</evidence>
<organism evidence="2 3">
    <name type="scientific">Allomyces macrogynus (strain ATCC 38327)</name>
    <name type="common">Allomyces javanicus var. macrogynus</name>
    <dbReference type="NCBI Taxonomy" id="578462"/>
    <lineage>
        <taxon>Eukaryota</taxon>
        <taxon>Fungi</taxon>
        <taxon>Fungi incertae sedis</taxon>
        <taxon>Blastocladiomycota</taxon>
        <taxon>Blastocladiomycetes</taxon>
        <taxon>Blastocladiales</taxon>
        <taxon>Blastocladiaceae</taxon>
        <taxon>Allomyces</taxon>
    </lineage>
</organism>
<feature type="region of interest" description="Disordered" evidence="1">
    <location>
        <begin position="541"/>
        <end position="570"/>
    </location>
</feature>
<protein>
    <submittedName>
        <fullName evidence="2">Uncharacterized protein</fullName>
    </submittedName>
</protein>
<gene>
    <name evidence="2" type="ORF">AMAG_00052</name>
</gene>
<proteinExistence type="predicted"/>
<reference evidence="3" key="2">
    <citation type="submission" date="2009-11" db="EMBL/GenBank/DDBJ databases">
        <title>The Genome Sequence of Allomyces macrogynus strain ATCC 38327.</title>
        <authorList>
            <consortium name="The Broad Institute Genome Sequencing Platform"/>
            <person name="Russ C."/>
            <person name="Cuomo C."/>
            <person name="Shea T."/>
            <person name="Young S.K."/>
            <person name="Zeng Q."/>
            <person name="Koehrsen M."/>
            <person name="Haas B."/>
            <person name="Borodovsky M."/>
            <person name="Guigo R."/>
            <person name="Alvarado L."/>
            <person name="Berlin A."/>
            <person name="Borenstein D."/>
            <person name="Chen Z."/>
            <person name="Engels R."/>
            <person name="Freedman E."/>
            <person name="Gellesch M."/>
            <person name="Goldberg J."/>
            <person name="Griggs A."/>
            <person name="Gujja S."/>
            <person name="Heiman D."/>
            <person name="Hepburn T."/>
            <person name="Howarth C."/>
            <person name="Jen D."/>
            <person name="Larson L."/>
            <person name="Lewis B."/>
            <person name="Mehta T."/>
            <person name="Park D."/>
            <person name="Pearson M."/>
            <person name="Roberts A."/>
            <person name="Saif S."/>
            <person name="Shenoy N."/>
            <person name="Sisk P."/>
            <person name="Stolte C."/>
            <person name="Sykes S."/>
            <person name="Walk T."/>
            <person name="White J."/>
            <person name="Yandava C."/>
            <person name="Burger G."/>
            <person name="Gray M.W."/>
            <person name="Holland P.W.H."/>
            <person name="King N."/>
            <person name="Lang F.B.F."/>
            <person name="Roger A.J."/>
            <person name="Ruiz-Trillo I."/>
            <person name="Lander E."/>
            <person name="Nusbaum C."/>
        </authorList>
    </citation>
    <scope>NUCLEOTIDE SEQUENCE [LARGE SCALE GENOMIC DNA]</scope>
    <source>
        <strain evidence="3">ATCC 38327</strain>
    </source>
</reference>
<dbReference type="AlphaFoldDB" id="A0A0L0RV96"/>
<dbReference type="OrthoDB" id="5586106at2759"/>
<sequence>MAPSLASPSPSESAASPPGYIDVVTAAAESSKTLLAADPDPMVLDKKGIAADMAAYVEEVPPPPVLAALRVMIAGDGDDAVNLVLSFIDWISGGRYIDKQKAYPLPHCDDAAAVQLFTCQVKKSLFGLRKPGSTNAPQSLADMVKETAAASKLFGFRSDQIELVQIKDGEGDGDDELVTVEFIFLPQPAVLQALKCAKPYGYLDALFALLRLAYRDNVALYGLFYVTDYLTGQNELALTMFVDQFASLCPNLTYIMANYEPRTVIMDGGTYLDVSQRIAPIKALVDKRNVALTAIPVTTTKPQVDRPAREAFFYQQHAAVVEILVGFKRLGSAVSAQTAMLPMPPALEMWTPRLMDFLDAGSKLLAEKSQWHQQQRIAIDQENKQLDQRIAECTKTKASAYADITRHQKLKVYAPGAMVVVVGITSVAANHFGPVVMVLAVCMLAAGTVGLMQASESKAQQLKTVCDEADKQLPELGAKKAEVNGMLLDVAHKMKAIANWQAMLEPVRDACPTGKDVSVAALIPVRKPLISLCARAASDLPPREEDLGRPRHGLPRHHGRRRQPSAHASVLARRADQEGTYREFFANGSVGRTGCCETVHGRAAELAAARPVGKVVAMPVILRPGNEVPKIEEAHQGTPVPDAEFFGVTFEEIMNVHGPDLEMPGLPPPPL</sequence>
<dbReference type="EMBL" id="GG745328">
    <property type="protein sequence ID" value="KNE54049.1"/>
    <property type="molecule type" value="Genomic_DNA"/>
</dbReference>
<evidence type="ECO:0000313" key="3">
    <source>
        <dbReference type="Proteomes" id="UP000054350"/>
    </source>
</evidence>
<evidence type="ECO:0000256" key="1">
    <source>
        <dbReference type="SAM" id="MobiDB-lite"/>
    </source>
</evidence>
<dbReference type="VEuPathDB" id="FungiDB:AMAG_00052"/>
<name>A0A0L0RV96_ALLM3</name>
<accession>A0A0L0RV96</accession>
<reference evidence="2 3" key="1">
    <citation type="submission" date="2009-11" db="EMBL/GenBank/DDBJ databases">
        <title>Annotation of Allomyces macrogynus ATCC 38327.</title>
        <authorList>
            <consortium name="The Broad Institute Genome Sequencing Platform"/>
            <person name="Russ C."/>
            <person name="Cuomo C."/>
            <person name="Burger G."/>
            <person name="Gray M.W."/>
            <person name="Holland P.W.H."/>
            <person name="King N."/>
            <person name="Lang F.B.F."/>
            <person name="Roger A.J."/>
            <person name="Ruiz-Trillo I."/>
            <person name="Young S.K."/>
            <person name="Zeng Q."/>
            <person name="Gargeya S."/>
            <person name="Fitzgerald M."/>
            <person name="Haas B."/>
            <person name="Abouelleil A."/>
            <person name="Alvarado L."/>
            <person name="Arachchi H.M."/>
            <person name="Berlin A."/>
            <person name="Chapman S.B."/>
            <person name="Gearin G."/>
            <person name="Goldberg J."/>
            <person name="Griggs A."/>
            <person name="Gujja S."/>
            <person name="Hansen M."/>
            <person name="Heiman D."/>
            <person name="Howarth C."/>
            <person name="Larimer J."/>
            <person name="Lui A."/>
            <person name="MacDonald P.J.P."/>
            <person name="McCowen C."/>
            <person name="Montmayeur A."/>
            <person name="Murphy C."/>
            <person name="Neiman D."/>
            <person name="Pearson M."/>
            <person name="Priest M."/>
            <person name="Roberts A."/>
            <person name="Saif S."/>
            <person name="Shea T."/>
            <person name="Sisk P."/>
            <person name="Stolte C."/>
            <person name="Sykes S."/>
            <person name="Wortman J."/>
            <person name="Nusbaum C."/>
            <person name="Birren B."/>
        </authorList>
    </citation>
    <scope>NUCLEOTIDE SEQUENCE [LARGE SCALE GENOMIC DNA]</scope>
    <source>
        <strain evidence="2 3">ATCC 38327</strain>
    </source>
</reference>
<keyword evidence="3" id="KW-1185">Reference proteome</keyword>
<feature type="compositionally biased region" description="Basic residues" evidence="1">
    <location>
        <begin position="550"/>
        <end position="564"/>
    </location>
</feature>
<dbReference type="Proteomes" id="UP000054350">
    <property type="component" value="Unassembled WGS sequence"/>
</dbReference>